<evidence type="ECO:0000256" key="1">
    <source>
        <dbReference type="ARBA" id="ARBA00004141"/>
    </source>
</evidence>
<reference evidence="9" key="1">
    <citation type="submission" date="2023-08" db="EMBL/GenBank/DDBJ databases">
        <authorList>
            <person name="Alioto T."/>
            <person name="Alioto T."/>
            <person name="Gomez Garrido J."/>
        </authorList>
    </citation>
    <scope>NUCLEOTIDE SEQUENCE</scope>
</reference>
<feature type="transmembrane region" description="Helical" evidence="6">
    <location>
        <begin position="459"/>
        <end position="481"/>
    </location>
</feature>
<dbReference type="Gene3D" id="1.20.1070.10">
    <property type="entry name" value="Rhodopsin 7-helix transmembrane proteins"/>
    <property type="match status" value="1"/>
</dbReference>
<evidence type="ECO:0000313" key="10">
    <source>
        <dbReference type="Proteomes" id="UP001162480"/>
    </source>
</evidence>
<dbReference type="InterPro" id="IPR000203">
    <property type="entry name" value="GPS"/>
</dbReference>
<accession>A0AA36C172</accession>
<keyword evidence="3 6" id="KW-1133">Transmembrane helix</keyword>
<dbReference type="PRINTS" id="PR00249">
    <property type="entry name" value="GPCRSECRETIN"/>
</dbReference>
<evidence type="ECO:0000259" key="7">
    <source>
        <dbReference type="PROSITE" id="PS50221"/>
    </source>
</evidence>
<dbReference type="InterPro" id="IPR017981">
    <property type="entry name" value="GPCR_2-like_7TM"/>
</dbReference>
<evidence type="ECO:0000256" key="6">
    <source>
        <dbReference type="SAM" id="Phobius"/>
    </source>
</evidence>
<feature type="transmembrane region" description="Helical" evidence="6">
    <location>
        <begin position="568"/>
        <end position="587"/>
    </location>
</feature>
<dbReference type="GO" id="GO:0016020">
    <property type="term" value="C:membrane"/>
    <property type="evidence" value="ECO:0007669"/>
    <property type="project" value="UniProtKB-SubCell"/>
</dbReference>
<sequence>MEQELSNLAGNFEVQYCGFEKNSEVFTITCIVLRTTTKDQIFTQVFEAFKTSQILRDLGLQQRNMELIDEMFCDEITTATSNGTFHWPMTRVGTSVTIPCHANVATRYCSSGKMEYSETPTSHYVKSPKCSPFTGVWKEPDMSQCYNTEGITQQLENITSEDIDKENIEEISTIVRDISKKSVYFKAEDIDLAVDIQEKILPLISNVSTNITLNNILPSINDMIDTPEEILVEAEQSDGTGSRMLDIIEAIPEEIPLEEPQLTVLHPNLGIGAIKVEKDTFNGAVYGISFGNKENEAKTMIYNNSDSYLQVNDNVDFISLPMSLSKHLKTEDQSAVSRITFFSLQDDKLYRVTQNSSTKANTMINSNIIAANIPNIKVTNLDEPVNISFNLRYQNATNPQCVYWDESPGQIPKWSPKGCNVSKYEPGQKALCSCDHLTSFALLMNVYQKPVVNIHPLSMTSYIGCGISFVCLILTIIIHVCSKNLRKLMASKILVNLCVSLAITNLIFLVGMQPYASKITAACKAVAALLHYFLLASLMWMAVEALHVCLAAVIVFKTYQSHFILKSSILSWGLPAVIVTITLAINYTDNYIRIEHAQVCWLSDIPFYAAFLAPVATILIFNIIMFFLVILRLIAMQNNKLLQYETRRLRFLGIFGSGTGDGTAETNT</sequence>
<dbReference type="InterPro" id="IPR046338">
    <property type="entry name" value="GAIN_dom_sf"/>
</dbReference>
<evidence type="ECO:0000256" key="3">
    <source>
        <dbReference type="ARBA" id="ARBA00022989"/>
    </source>
</evidence>
<dbReference type="EMBL" id="OX597842">
    <property type="protein sequence ID" value="CAI9743441.1"/>
    <property type="molecule type" value="Genomic_DNA"/>
</dbReference>
<keyword evidence="10" id="KW-1185">Reference proteome</keyword>
<dbReference type="Pfam" id="PF01825">
    <property type="entry name" value="GPS"/>
    <property type="match status" value="1"/>
</dbReference>
<evidence type="ECO:0000256" key="4">
    <source>
        <dbReference type="ARBA" id="ARBA00023136"/>
    </source>
</evidence>
<organism evidence="9 10">
    <name type="scientific">Octopus vulgaris</name>
    <name type="common">Common octopus</name>
    <dbReference type="NCBI Taxonomy" id="6645"/>
    <lineage>
        <taxon>Eukaryota</taxon>
        <taxon>Metazoa</taxon>
        <taxon>Spiralia</taxon>
        <taxon>Lophotrochozoa</taxon>
        <taxon>Mollusca</taxon>
        <taxon>Cephalopoda</taxon>
        <taxon>Coleoidea</taxon>
        <taxon>Octopodiformes</taxon>
        <taxon>Octopoda</taxon>
        <taxon>Incirrata</taxon>
        <taxon>Octopodidae</taxon>
        <taxon>Octopus</taxon>
    </lineage>
</organism>
<keyword evidence="4 6" id="KW-0472">Membrane</keyword>
<dbReference type="Pfam" id="PF00002">
    <property type="entry name" value="7tm_2"/>
    <property type="match status" value="1"/>
</dbReference>
<dbReference type="CDD" id="cd15040">
    <property type="entry name" value="7tmB2_Adhesion"/>
    <property type="match status" value="1"/>
</dbReference>
<evidence type="ECO:0000313" key="9">
    <source>
        <dbReference type="EMBL" id="CAI9743441.1"/>
    </source>
</evidence>
<feature type="domain" description="GAIN-B" evidence="7">
    <location>
        <begin position="279"/>
        <end position="450"/>
    </location>
</feature>
<keyword evidence="5" id="KW-1015">Disulfide bond</keyword>
<dbReference type="Gene3D" id="2.60.220.50">
    <property type="match status" value="1"/>
</dbReference>
<dbReference type="PANTHER" id="PTHR45692">
    <property type="entry name" value="G_PROTEIN_RECEP_F2_4 DOMAIN-CONTAINING PROTEIN"/>
    <property type="match status" value="1"/>
</dbReference>
<keyword evidence="2 6" id="KW-0812">Transmembrane</keyword>
<dbReference type="GO" id="GO:0007166">
    <property type="term" value="P:cell surface receptor signaling pathway"/>
    <property type="evidence" value="ECO:0007669"/>
    <property type="project" value="InterPro"/>
</dbReference>
<name>A0AA36C172_OCTVU</name>
<evidence type="ECO:0000259" key="8">
    <source>
        <dbReference type="PROSITE" id="PS50261"/>
    </source>
</evidence>
<feature type="transmembrane region" description="Helical" evidence="6">
    <location>
        <begin position="532"/>
        <end position="556"/>
    </location>
</feature>
<feature type="transmembrane region" description="Helical" evidence="6">
    <location>
        <begin position="493"/>
        <end position="512"/>
    </location>
</feature>
<feature type="transmembrane region" description="Helical" evidence="6">
    <location>
        <begin position="607"/>
        <end position="631"/>
    </location>
</feature>
<dbReference type="GO" id="GO:0004930">
    <property type="term" value="F:G protein-coupled receptor activity"/>
    <property type="evidence" value="ECO:0007669"/>
    <property type="project" value="InterPro"/>
</dbReference>
<dbReference type="PROSITE" id="PS50261">
    <property type="entry name" value="G_PROTEIN_RECEP_F2_4"/>
    <property type="match status" value="1"/>
</dbReference>
<dbReference type="SMART" id="SM00303">
    <property type="entry name" value="GPS"/>
    <property type="match status" value="1"/>
</dbReference>
<feature type="domain" description="G-protein coupled receptors family 2 profile 2" evidence="8">
    <location>
        <begin position="457"/>
        <end position="638"/>
    </location>
</feature>
<dbReference type="PROSITE" id="PS50221">
    <property type="entry name" value="GAIN_B"/>
    <property type="match status" value="1"/>
</dbReference>
<dbReference type="Proteomes" id="UP001162480">
    <property type="component" value="Chromosome 29"/>
</dbReference>
<comment type="subcellular location">
    <subcellularLocation>
        <location evidence="1">Membrane</location>
        <topology evidence="1">Multi-pass membrane protein</topology>
    </subcellularLocation>
</comment>
<dbReference type="PANTHER" id="PTHR45692:SF1">
    <property type="entry name" value="G-PROTEIN COUPLED RECEPTORS FAMILY 2 PROFILE 2 DOMAIN-CONTAINING PROTEIN"/>
    <property type="match status" value="1"/>
</dbReference>
<proteinExistence type="predicted"/>
<protein>
    <submittedName>
        <fullName evidence="9">Adhesion G-protein coupled receptor G6-like</fullName>
    </submittedName>
</protein>
<dbReference type="InterPro" id="IPR057244">
    <property type="entry name" value="GAIN_B"/>
</dbReference>
<evidence type="ECO:0000256" key="5">
    <source>
        <dbReference type="ARBA" id="ARBA00023157"/>
    </source>
</evidence>
<dbReference type="AlphaFoldDB" id="A0AA36C172"/>
<dbReference type="SUPFAM" id="SSF81321">
    <property type="entry name" value="Family A G protein-coupled receptor-like"/>
    <property type="match status" value="1"/>
</dbReference>
<dbReference type="InterPro" id="IPR000832">
    <property type="entry name" value="GPCR_2_secretin-like"/>
</dbReference>
<gene>
    <name evidence="9" type="ORF">OCTVUL_1B030883</name>
</gene>
<evidence type="ECO:0000256" key="2">
    <source>
        <dbReference type="ARBA" id="ARBA00022692"/>
    </source>
</evidence>